<evidence type="ECO:0000256" key="1">
    <source>
        <dbReference type="ARBA" id="ARBA00004141"/>
    </source>
</evidence>
<dbReference type="EMBL" id="OUUW01000021">
    <property type="protein sequence ID" value="SPP89452.1"/>
    <property type="molecule type" value="Genomic_DNA"/>
</dbReference>
<reference evidence="10" key="1">
    <citation type="submission" date="2018-01" db="EMBL/GenBank/DDBJ databases">
        <authorList>
            <person name="Alioto T."/>
            <person name="Alioto T."/>
        </authorList>
    </citation>
    <scope>NUCLEOTIDE SEQUENCE [LARGE SCALE GENOMIC DNA]</scope>
</reference>
<keyword evidence="10" id="KW-1185">Reference proteome</keyword>
<dbReference type="OrthoDB" id="296386at2759"/>
<dbReference type="InterPro" id="IPR049452">
    <property type="entry name" value="Anoctamin_TM"/>
</dbReference>
<evidence type="ECO:0000313" key="10">
    <source>
        <dbReference type="Proteomes" id="UP000268350"/>
    </source>
</evidence>
<evidence type="ECO:0000256" key="4">
    <source>
        <dbReference type="ARBA" id="ARBA00022989"/>
    </source>
</evidence>
<dbReference type="InterPro" id="IPR007632">
    <property type="entry name" value="Anoctamin"/>
</dbReference>
<feature type="transmembrane region" description="Helical" evidence="6">
    <location>
        <begin position="323"/>
        <end position="346"/>
    </location>
</feature>
<feature type="transmembrane region" description="Helical" evidence="6">
    <location>
        <begin position="565"/>
        <end position="589"/>
    </location>
</feature>
<dbReference type="PANTHER" id="PTHR12308:SF74">
    <property type="entry name" value="ANOCTAMIN"/>
    <property type="match status" value="1"/>
</dbReference>
<comment type="caution">
    <text evidence="6">Lacks conserved residue(s) required for the propagation of feature annotation.</text>
</comment>
<comment type="subcellular location">
    <subcellularLocation>
        <location evidence="1 6">Membrane</location>
        <topology evidence="1 6">Multi-pass membrane protein</topology>
    </subcellularLocation>
</comment>
<dbReference type="GO" id="GO:0005886">
    <property type="term" value="C:plasma membrane"/>
    <property type="evidence" value="ECO:0007669"/>
    <property type="project" value="TreeGrafter"/>
</dbReference>
<proteinExistence type="inferred from homology"/>
<evidence type="ECO:0000256" key="5">
    <source>
        <dbReference type="ARBA" id="ARBA00023136"/>
    </source>
</evidence>
<dbReference type="AlphaFoldDB" id="A0A3B0K9S5"/>
<protein>
    <recommendedName>
        <fullName evidence="6">Anoctamin</fullName>
    </recommendedName>
</protein>
<dbReference type="GO" id="GO:0005254">
    <property type="term" value="F:chloride channel activity"/>
    <property type="evidence" value="ECO:0007669"/>
    <property type="project" value="TreeGrafter"/>
</dbReference>
<sequence length="663" mass="77189">MMSEDAKSPGPRTRNIIENQLFRRQRSLKLEALQRQRTLQGDDDTDVAEPFDKVSQQGNESEARKTLSLSRLQTQIVIIFTEKAKLRHCQDVEKIIQEFGIQTTLEIVGNTEKYLYLSASLDTLLRLADVAELEKKTTTGSMQKFNNGCISDFLLPGMGKDQILRYCEIPVLIKDVIKPSIKSYIQKGYIEDMFPLHDILYLDRFKWNLKRTRLPIEDIRNYFGSSIGLYFGFIEFYTKALIFPAVFGILQYLFDLNLSIVCSFYVVWTTIFLELWKRKCAGYSYRWGTIEMSSLDKPRSAYQGQLKPDPITGKMTLHYPMRYTYLQMYCISYPVVLVCVVAAGWFALYQFQIEAEVLADFGADSWLLYVPVIVQSILIAIFSWAYEKLATFLTKLENHRTRSQYDRHRVNKLMLFEIVNNFFSQFYIAFVLQDLKQLKYQLMMQLLIFQLLCIAQEIGIPLMAVLRQKYVKFRHREVAPEKLDNISDQPRYEQSFYESGLDAYHSTYEDYLQVCIQFGFVVLFAAVAPFAAIGALVNNVFAVHIDMFKLCNIFKRPFARRAKNIGAWQLAFELLSVMSLLSNCGLLFLQPNVKEFFSHWLPSVPDLSFVIFEHLLLGLKFIIHKVIHERPRWVRIGLLKADFETSQALKQLKKFKTEANKMA</sequence>
<gene>
    <name evidence="9" type="ORF">DGUA_6G019583</name>
</gene>
<feature type="transmembrane region" description="Helical" evidence="6">
    <location>
        <begin position="444"/>
        <end position="466"/>
    </location>
</feature>
<evidence type="ECO:0000313" key="9">
    <source>
        <dbReference type="EMBL" id="SPP89452.1"/>
    </source>
</evidence>
<feature type="transmembrane region" description="Helical" evidence="6">
    <location>
        <begin position="413"/>
        <end position="432"/>
    </location>
</feature>
<keyword evidence="3 6" id="KW-0812">Transmembrane</keyword>
<evidence type="ECO:0000256" key="6">
    <source>
        <dbReference type="RuleBase" id="RU280814"/>
    </source>
</evidence>
<feature type="transmembrane region" description="Helical" evidence="6">
    <location>
        <begin position="366"/>
        <end position="386"/>
    </location>
</feature>
<comment type="similarity">
    <text evidence="2 6">Belongs to the anoctamin family.</text>
</comment>
<name>A0A3B0K9S5_DROGU</name>
<dbReference type="PANTHER" id="PTHR12308">
    <property type="entry name" value="ANOCTAMIN"/>
    <property type="match status" value="1"/>
</dbReference>
<keyword evidence="4 6" id="KW-1133">Transmembrane helix</keyword>
<feature type="domain" description="Anoctamin transmembrane" evidence="8">
    <location>
        <begin position="219"/>
        <end position="637"/>
    </location>
</feature>
<feature type="region of interest" description="Disordered" evidence="7">
    <location>
        <begin position="37"/>
        <end position="64"/>
    </location>
</feature>
<dbReference type="Proteomes" id="UP000268350">
    <property type="component" value="Unassembled WGS sequence"/>
</dbReference>
<accession>A0A3B0K9S5</accession>
<evidence type="ECO:0000256" key="7">
    <source>
        <dbReference type="SAM" id="MobiDB-lite"/>
    </source>
</evidence>
<evidence type="ECO:0000256" key="2">
    <source>
        <dbReference type="ARBA" id="ARBA00009671"/>
    </source>
</evidence>
<dbReference type="Pfam" id="PF04547">
    <property type="entry name" value="Anoctamin"/>
    <property type="match status" value="1"/>
</dbReference>
<keyword evidence="5 6" id="KW-0472">Membrane</keyword>
<evidence type="ECO:0000256" key="3">
    <source>
        <dbReference type="ARBA" id="ARBA00022692"/>
    </source>
</evidence>
<organism evidence="9 10">
    <name type="scientific">Drosophila guanche</name>
    <name type="common">Fruit fly</name>
    <dbReference type="NCBI Taxonomy" id="7266"/>
    <lineage>
        <taxon>Eukaryota</taxon>
        <taxon>Metazoa</taxon>
        <taxon>Ecdysozoa</taxon>
        <taxon>Arthropoda</taxon>
        <taxon>Hexapoda</taxon>
        <taxon>Insecta</taxon>
        <taxon>Pterygota</taxon>
        <taxon>Neoptera</taxon>
        <taxon>Endopterygota</taxon>
        <taxon>Diptera</taxon>
        <taxon>Brachycera</taxon>
        <taxon>Muscomorpha</taxon>
        <taxon>Ephydroidea</taxon>
        <taxon>Drosophilidae</taxon>
        <taxon>Drosophila</taxon>
        <taxon>Sophophora</taxon>
    </lineage>
</organism>
<evidence type="ECO:0000259" key="8">
    <source>
        <dbReference type="Pfam" id="PF04547"/>
    </source>
</evidence>
<feature type="transmembrane region" description="Helical" evidence="6">
    <location>
        <begin position="227"/>
        <end position="250"/>
    </location>
</feature>
<feature type="transmembrane region" description="Helical" evidence="6">
    <location>
        <begin position="256"/>
        <end position="276"/>
    </location>
</feature>